<reference evidence="2" key="1">
    <citation type="journal article" date="2014" name="Int. J. Syst. Evol. Microbiol.">
        <title>Complete genome sequence of Corynebacterium casei LMG S-19264T (=DSM 44701T), isolated from a smear-ripened cheese.</title>
        <authorList>
            <consortium name="US DOE Joint Genome Institute (JGI-PGF)"/>
            <person name="Walter F."/>
            <person name="Albersmeier A."/>
            <person name="Kalinowski J."/>
            <person name="Ruckert C."/>
        </authorList>
    </citation>
    <scope>NUCLEOTIDE SEQUENCE</scope>
    <source>
        <strain evidence="2">JCM 4403</strain>
    </source>
</reference>
<keyword evidence="1" id="KW-1133">Transmembrane helix</keyword>
<dbReference type="AlphaFoldDB" id="A0A918BR83"/>
<dbReference type="EMBL" id="BMTU01000007">
    <property type="protein sequence ID" value="GGQ88145.1"/>
    <property type="molecule type" value="Genomic_DNA"/>
</dbReference>
<name>A0A918BR83_9ACTN</name>
<dbReference type="RefSeq" id="WP_351805321.1">
    <property type="nucleotide sequence ID" value="NZ_JBEPCM010000007.1"/>
</dbReference>
<feature type="transmembrane region" description="Helical" evidence="1">
    <location>
        <begin position="79"/>
        <end position="102"/>
    </location>
</feature>
<evidence type="ECO:0000313" key="3">
    <source>
        <dbReference type="Proteomes" id="UP000656732"/>
    </source>
</evidence>
<keyword evidence="3" id="KW-1185">Reference proteome</keyword>
<keyword evidence="1" id="KW-0472">Membrane</keyword>
<organism evidence="2 3">
    <name type="scientific">Streptomyces pilosus</name>
    <dbReference type="NCBI Taxonomy" id="28893"/>
    <lineage>
        <taxon>Bacteria</taxon>
        <taxon>Bacillati</taxon>
        <taxon>Actinomycetota</taxon>
        <taxon>Actinomycetes</taxon>
        <taxon>Kitasatosporales</taxon>
        <taxon>Streptomycetaceae</taxon>
        <taxon>Streptomyces</taxon>
    </lineage>
</organism>
<reference evidence="2" key="2">
    <citation type="submission" date="2020-09" db="EMBL/GenBank/DDBJ databases">
        <authorList>
            <person name="Sun Q."/>
            <person name="Ohkuma M."/>
        </authorList>
    </citation>
    <scope>NUCLEOTIDE SEQUENCE</scope>
    <source>
        <strain evidence="2">JCM 4403</strain>
    </source>
</reference>
<accession>A0A918BR83</accession>
<comment type="caution">
    <text evidence="2">The sequence shown here is derived from an EMBL/GenBank/DDBJ whole genome shotgun (WGS) entry which is preliminary data.</text>
</comment>
<evidence type="ECO:0000313" key="2">
    <source>
        <dbReference type="EMBL" id="GGQ88145.1"/>
    </source>
</evidence>
<feature type="transmembrane region" description="Helical" evidence="1">
    <location>
        <begin position="6"/>
        <end position="28"/>
    </location>
</feature>
<dbReference type="Proteomes" id="UP000656732">
    <property type="component" value="Unassembled WGS sequence"/>
</dbReference>
<protein>
    <submittedName>
        <fullName evidence="2">Uncharacterized protein</fullName>
    </submittedName>
</protein>
<feature type="transmembrane region" description="Helical" evidence="1">
    <location>
        <begin position="48"/>
        <end position="67"/>
    </location>
</feature>
<keyword evidence="1" id="KW-0812">Transmembrane</keyword>
<gene>
    <name evidence="2" type="ORF">GCM10010280_38900</name>
</gene>
<proteinExistence type="predicted"/>
<evidence type="ECO:0000256" key="1">
    <source>
        <dbReference type="SAM" id="Phobius"/>
    </source>
</evidence>
<sequence>MLKQTLDVGLAVLLTGAEMAALALFLFVLGLEKWAAQGQRVADRTGRVFLVLGLGATGSAALSYGCARAGLSATCVAQAVWALLLACVLVVGAGNECWTRIARNRLRRRLRRERLRWHRSQRREEFGHVAAPVRRRRWR</sequence>